<evidence type="ECO:0000256" key="5">
    <source>
        <dbReference type="RuleBase" id="RU361187"/>
    </source>
</evidence>
<dbReference type="EMBL" id="BAAAFI010000002">
    <property type="protein sequence ID" value="GAA0877384.1"/>
    <property type="molecule type" value="Genomic_DNA"/>
</dbReference>
<organism evidence="6 7">
    <name type="scientific">Algoriphagus jejuensis</name>
    <dbReference type="NCBI Taxonomy" id="419934"/>
    <lineage>
        <taxon>Bacteria</taxon>
        <taxon>Pseudomonadati</taxon>
        <taxon>Bacteroidota</taxon>
        <taxon>Cytophagia</taxon>
        <taxon>Cytophagales</taxon>
        <taxon>Cyclobacteriaceae</taxon>
        <taxon>Algoriphagus</taxon>
    </lineage>
</organism>
<dbReference type="InterPro" id="IPR050727">
    <property type="entry name" value="GH43_arabinanases"/>
</dbReference>
<dbReference type="Proteomes" id="UP001500469">
    <property type="component" value="Unassembled WGS sequence"/>
</dbReference>
<sequence>MHYFFLVFPWIFGFYFNAASSDLAQVLIDTSDTLTYQNPVFEPVLADPTLIRVGDDFYAYGTEDNWGEEGGYHLISVLKSSDLVHWEYQRDAFDKKPDWKPKGGIWAPDVTQVGDEFWMYYSFSTWGDPNPGIGLAISDAPEGPFLDQGPVFFSEEIGVRNSIDPFFIQEQGKNYLIWGSFHGLFLTELSLDGKKAVGEKIQLAGNHLEAAYIHQKDGYYYLFGSAGTCCEGANSTYRVLVGRSKKLAGPYVDSRGNELTDGKSGELVLARNPGSKGVAGPGHNAEIITDDQGKDWFLYHGMDLQKPKLKNGTNRRALYLDPLLWIDGWPVIENMQPGLGPQAMPIFQP</sequence>
<dbReference type="Gene3D" id="2.115.10.20">
    <property type="entry name" value="Glycosyl hydrolase domain, family 43"/>
    <property type="match status" value="1"/>
</dbReference>
<evidence type="ECO:0000256" key="3">
    <source>
        <dbReference type="ARBA" id="ARBA00022801"/>
    </source>
</evidence>
<accession>A0ABP3Y749</accession>
<gene>
    <name evidence="6" type="ORF">GCM10009119_03520</name>
</gene>
<reference evidence="7" key="1">
    <citation type="journal article" date="2019" name="Int. J. Syst. Evol. Microbiol.">
        <title>The Global Catalogue of Microorganisms (GCM) 10K type strain sequencing project: providing services to taxonomists for standard genome sequencing and annotation.</title>
        <authorList>
            <consortium name="The Broad Institute Genomics Platform"/>
            <consortium name="The Broad Institute Genome Sequencing Center for Infectious Disease"/>
            <person name="Wu L."/>
            <person name="Ma J."/>
        </authorList>
    </citation>
    <scope>NUCLEOTIDE SEQUENCE [LARGE SCALE GENOMIC DNA]</scope>
    <source>
        <strain evidence="7">JCM 16112</strain>
    </source>
</reference>
<evidence type="ECO:0000313" key="7">
    <source>
        <dbReference type="Proteomes" id="UP001500469"/>
    </source>
</evidence>
<keyword evidence="7" id="KW-1185">Reference proteome</keyword>
<proteinExistence type="inferred from homology"/>
<evidence type="ECO:0008006" key="8">
    <source>
        <dbReference type="Google" id="ProtNLM"/>
    </source>
</evidence>
<name>A0ABP3Y749_9BACT</name>
<protein>
    <recommendedName>
        <fullName evidence="8">Arabinan endo-1,5-alpha-L-arabinosidase</fullName>
    </recommendedName>
</protein>
<comment type="pathway">
    <text evidence="1">Glycan metabolism; L-arabinan degradation.</text>
</comment>
<keyword evidence="3 5" id="KW-0378">Hydrolase</keyword>
<dbReference type="PANTHER" id="PTHR43301">
    <property type="entry name" value="ARABINAN ENDO-1,5-ALPHA-L-ARABINOSIDASE"/>
    <property type="match status" value="1"/>
</dbReference>
<dbReference type="RefSeq" id="WP_343848083.1">
    <property type="nucleotide sequence ID" value="NZ_BAAAFI010000002.1"/>
</dbReference>
<dbReference type="SUPFAM" id="SSF75005">
    <property type="entry name" value="Arabinanase/levansucrase/invertase"/>
    <property type="match status" value="1"/>
</dbReference>
<evidence type="ECO:0000313" key="6">
    <source>
        <dbReference type="EMBL" id="GAA0877384.1"/>
    </source>
</evidence>
<dbReference type="Pfam" id="PF04616">
    <property type="entry name" value="Glyco_hydro_43"/>
    <property type="match status" value="1"/>
</dbReference>
<keyword evidence="4 5" id="KW-0326">Glycosidase</keyword>
<dbReference type="InterPro" id="IPR023296">
    <property type="entry name" value="Glyco_hydro_beta-prop_sf"/>
</dbReference>
<dbReference type="CDD" id="cd18616">
    <property type="entry name" value="GH43_ABN-like"/>
    <property type="match status" value="1"/>
</dbReference>
<evidence type="ECO:0000256" key="2">
    <source>
        <dbReference type="ARBA" id="ARBA00009865"/>
    </source>
</evidence>
<dbReference type="InterPro" id="IPR006710">
    <property type="entry name" value="Glyco_hydro_43"/>
</dbReference>
<evidence type="ECO:0000256" key="1">
    <source>
        <dbReference type="ARBA" id="ARBA00004834"/>
    </source>
</evidence>
<comment type="caution">
    <text evidence="6">The sequence shown here is derived from an EMBL/GenBank/DDBJ whole genome shotgun (WGS) entry which is preliminary data.</text>
</comment>
<evidence type="ECO:0000256" key="4">
    <source>
        <dbReference type="ARBA" id="ARBA00023295"/>
    </source>
</evidence>
<dbReference type="PANTHER" id="PTHR43301:SF3">
    <property type="entry name" value="ARABINAN ENDO-1,5-ALPHA-L-ARABINOSIDASE A-RELATED"/>
    <property type="match status" value="1"/>
</dbReference>
<comment type="similarity">
    <text evidence="2 5">Belongs to the glycosyl hydrolase 43 family.</text>
</comment>